<dbReference type="Gene3D" id="3.40.50.2000">
    <property type="entry name" value="Glycogen Phosphorylase B"/>
    <property type="match status" value="1"/>
</dbReference>
<keyword evidence="7" id="KW-0472">Membrane</keyword>
<keyword evidence="10" id="KW-1185">Reference proteome</keyword>
<dbReference type="SUPFAM" id="SSF53756">
    <property type="entry name" value="UDP-Glycosyltransferase/glycogen phosphorylase"/>
    <property type="match status" value="1"/>
</dbReference>
<reference evidence="10" key="1">
    <citation type="journal article" date="2019" name="Int. J. Syst. Evol. Microbiol.">
        <title>The Global Catalogue of Microorganisms (GCM) 10K type strain sequencing project: providing services to taxonomists for standard genome sequencing and annotation.</title>
        <authorList>
            <consortium name="The Broad Institute Genomics Platform"/>
            <consortium name="The Broad Institute Genome Sequencing Center for Infectious Disease"/>
            <person name="Wu L."/>
            <person name="Ma J."/>
        </authorList>
    </citation>
    <scope>NUCLEOTIDE SEQUENCE [LARGE SCALE GENOMIC DNA]</scope>
    <source>
        <strain evidence="10">KCTC 52141</strain>
    </source>
</reference>
<proteinExistence type="inferred from homology"/>
<evidence type="ECO:0000256" key="5">
    <source>
        <dbReference type="ARBA" id="ARBA00031445"/>
    </source>
</evidence>
<evidence type="ECO:0000256" key="6">
    <source>
        <dbReference type="ARBA" id="ARBA00049183"/>
    </source>
</evidence>
<keyword evidence="4 7" id="KW-0808">Transferase</keyword>
<keyword evidence="7" id="KW-0448">Lipopolysaccharide biosynthesis</keyword>
<dbReference type="PANTHER" id="PTHR42755">
    <property type="entry name" value="3-DEOXY-MANNO-OCTULOSONATE CYTIDYLYLTRANSFERASE"/>
    <property type="match status" value="1"/>
</dbReference>
<evidence type="ECO:0000313" key="10">
    <source>
        <dbReference type="Proteomes" id="UP001595548"/>
    </source>
</evidence>
<protein>
    <recommendedName>
        <fullName evidence="3 7">3-deoxy-D-manno-octulosonic acid transferase</fullName>
        <shortName evidence="7">Kdo transferase</shortName>
        <ecNumber evidence="2 7">2.4.99.12</ecNumber>
    </recommendedName>
    <alternativeName>
        <fullName evidence="5 7">Lipid IV(A) 3-deoxy-D-manno-octulosonic acid transferase</fullName>
    </alternativeName>
</protein>
<comment type="pathway">
    <text evidence="1 7">Bacterial outer membrane biogenesis; LPS core biosynthesis.</text>
</comment>
<evidence type="ECO:0000259" key="8">
    <source>
        <dbReference type="Pfam" id="PF04413"/>
    </source>
</evidence>
<accession>A0ABV7HPV5</accession>
<comment type="caution">
    <text evidence="9">The sequence shown here is derived from an EMBL/GenBank/DDBJ whole genome shotgun (WGS) entry which is preliminary data.</text>
</comment>
<dbReference type="PANTHER" id="PTHR42755:SF1">
    <property type="entry name" value="3-DEOXY-D-MANNO-OCTULOSONIC ACID TRANSFERASE, MITOCHONDRIAL-RELATED"/>
    <property type="match status" value="1"/>
</dbReference>
<dbReference type="InterPro" id="IPR038107">
    <property type="entry name" value="Glycos_transf_N_sf"/>
</dbReference>
<comment type="catalytic activity">
    <reaction evidence="6 7">
        <text>lipid IVA (E. coli) + CMP-3-deoxy-beta-D-manno-octulosonate = alpha-Kdo-(2-&gt;6)-lipid IVA (E. coli) + CMP + H(+)</text>
        <dbReference type="Rhea" id="RHEA:28066"/>
        <dbReference type="ChEBI" id="CHEBI:15378"/>
        <dbReference type="ChEBI" id="CHEBI:58603"/>
        <dbReference type="ChEBI" id="CHEBI:60364"/>
        <dbReference type="ChEBI" id="CHEBI:60377"/>
        <dbReference type="ChEBI" id="CHEBI:85987"/>
        <dbReference type="EC" id="2.4.99.12"/>
    </reaction>
</comment>
<evidence type="ECO:0000256" key="2">
    <source>
        <dbReference type="ARBA" id="ARBA00012621"/>
    </source>
</evidence>
<evidence type="ECO:0000256" key="1">
    <source>
        <dbReference type="ARBA" id="ARBA00004713"/>
    </source>
</evidence>
<comment type="similarity">
    <text evidence="7">Belongs to the glycosyltransferase group 1 family.</text>
</comment>
<dbReference type="Pfam" id="PF04413">
    <property type="entry name" value="Glycos_transf_N"/>
    <property type="match status" value="1"/>
</dbReference>
<dbReference type="EMBL" id="JBHRTL010000007">
    <property type="protein sequence ID" value="MFC3155924.1"/>
    <property type="molecule type" value="Genomic_DNA"/>
</dbReference>
<dbReference type="EC" id="2.4.99.12" evidence="2 7"/>
<keyword evidence="9" id="KW-0328">Glycosyltransferase</keyword>
<dbReference type="InterPro" id="IPR007507">
    <property type="entry name" value="Glycos_transf_N"/>
</dbReference>
<dbReference type="Proteomes" id="UP001595548">
    <property type="component" value="Unassembled WGS sequence"/>
</dbReference>
<comment type="function">
    <text evidence="7">Involved in lipopolysaccharide (LPS) biosynthesis. Catalyzes the transfer of 3-deoxy-D-manno-octulosonate (Kdo) residue(s) from CMP-Kdo to lipid IV(A), the tetraacyldisaccharide-1,4'-bisphosphate precursor of lipid A.</text>
</comment>
<sequence length="424" mass="47316">MRALYCIIFYLLLPFVLLRVLWRARHNRGHLKRLHERFGYVAPITGKRTRIWIHTVSVGEFLGALPLIRELITRQDSELIVTCMTLTGSERIEQTLGGKVHHFYMPYDLPGALRRFIKIVDPDLLIIMETELWPNTLAACKAHGVPTVLINARLSERSARGYRRISGLTRAMLSRLSAAAVQHRADAERFIELGLADTRLTVTGNIKFDIDFDDEQQELAVRLKNEWSNSGPRLVWIAASTHSGEDEVVLQALRQLRDQGLQPEQLLLVLIPRHPERFDAVASLCEKSGFSLVRRSAGEAPSLATDILLGDTMGEQQLMFGAADIVFMGGSLVDVGGHNFIEAAAWGQPLISGPSLYNFAEVSRLLREAGALEIVESAQQMATAVQRLAEDEDLRSLTGAKAQEVAEENRGALARTREVIEKLL</sequence>
<evidence type="ECO:0000313" key="9">
    <source>
        <dbReference type="EMBL" id="MFC3155924.1"/>
    </source>
</evidence>
<feature type="domain" description="3-deoxy-D-manno-octulosonic-acid transferase N-terminal" evidence="8">
    <location>
        <begin position="32"/>
        <end position="210"/>
    </location>
</feature>
<dbReference type="InterPro" id="IPR039901">
    <property type="entry name" value="Kdotransferase"/>
</dbReference>
<dbReference type="GO" id="GO:0043842">
    <property type="term" value="F:Kdo transferase activity"/>
    <property type="evidence" value="ECO:0007669"/>
    <property type="project" value="UniProtKB-EC"/>
</dbReference>
<evidence type="ECO:0000256" key="3">
    <source>
        <dbReference type="ARBA" id="ARBA00019077"/>
    </source>
</evidence>
<evidence type="ECO:0000256" key="4">
    <source>
        <dbReference type="ARBA" id="ARBA00022679"/>
    </source>
</evidence>
<dbReference type="Gene3D" id="3.40.50.11720">
    <property type="entry name" value="3-Deoxy-D-manno-octulosonic-acid transferase, N-terminal domain"/>
    <property type="match status" value="1"/>
</dbReference>
<keyword evidence="7" id="KW-1003">Cell membrane</keyword>
<evidence type="ECO:0000256" key="7">
    <source>
        <dbReference type="RuleBase" id="RU365103"/>
    </source>
</evidence>
<organism evidence="9 10">
    <name type="scientific">Gilvimarinus japonicus</name>
    <dbReference type="NCBI Taxonomy" id="1796469"/>
    <lineage>
        <taxon>Bacteria</taxon>
        <taxon>Pseudomonadati</taxon>
        <taxon>Pseudomonadota</taxon>
        <taxon>Gammaproteobacteria</taxon>
        <taxon>Cellvibrionales</taxon>
        <taxon>Cellvibrionaceae</taxon>
        <taxon>Gilvimarinus</taxon>
    </lineage>
</organism>
<comment type="subcellular location">
    <subcellularLocation>
        <location evidence="7">Cell membrane</location>
    </subcellularLocation>
</comment>
<dbReference type="NCBIfam" id="NF004388">
    <property type="entry name" value="PRK05749.1-4"/>
    <property type="match status" value="1"/>
</dbReference>
<dbReference type="RefSeq" id="WP_382416923.1">
    <property type="nucleotide sequence ID" value="NZ_AP031500.1"/>
</dbReference>
<name>A0ABV7HPV5_9GAMM</name>
<gene>
    <name evidence="9" type="primary">waaA</name>
    <name evidence="9" type="ORF">ACFOEB_11985</name>
</gene>